<name>A0A9X1XHK5_9BACL</name>
<proteinExistence type="predicted"/>
<organism evidence="1 2">
    <name type="scientific">Fictibacillus marinisediminis</name>
    <dbReference type="NCBI Taxonomy" id="2878389"/>
    <lineage>
        <taxon>Bacteria</taxon>
        <taxon>Bacillati</taxon>
        <taxon>Bacillota</taxon>
        <taxon>Bacilli</taxon>
        <taxon>Bacillales</taxon>
        <taxon>Fictibacillaceae</taxon>
        <taxon>Fictibacillus</taxon>
    </lineage>
</organism>
<keyword evidence="2" id="KW-1185">Reference proteome</keyword>
<reference evidence="1" key="1">
    <citation type="submission" date="2021-09" db="EMBL/GenBank/DDBJ databases">
        <title>Genome analysis of Fictibacillus sp. KIGAM418 isolated from marine sediment.</title>
        <authorList>
            <person name="Seo M.-J."/>
            <person name="Cho E.-S."/>
            <person name="Hwang C.Y."/>
        </authorList>
    </citation>
    <scope>NUCLEOTIDE SEQUENCE</scope>
    <source>
        <strain evidence="1">KIGAM418</strain>
    </source>
</reference>
<accession>A0A9X1XHK5</accession>
<dbReference type="EMBL" id="JAIWJX010000002">
    <property type="protein sequence ID" value="MCK6257804.1"/>
    <property type="molecule type" value="Genomic_DNA"/>
</dbReference>
<dbReference type="AlphaFoldDB" id="A0A9X1XHK5"/>
<gene>
    <name evidence="1" type="ORF">LCY76_14555</name>
</gene>
<comment type="caution">
    <text evidence="1">The sequence shown here is derived from an EMBL/GenBank/DDBJ whole genome shotgun (WGS) entry which is preliminary data.</text>
</comment>
<sequence>MHTQMQHLQNSLNFHLFSGDTDKLIEAIIELVKRYE</sequence>
<dbReference type="RefSeq" id="WP_248254689.1">
    <property type="nucleotide sequence ID" value="NZ_JAIWJX010000002.1"/>
</dbReference>
<protein>
    <submittedName>
        <fullName evidence="1">Uncharacterized protein</fullName>
    </submittedName>
</protein>
<evidence type="ECO:0000313" key="1">
    <source>
        <dbReference type="EMBL" id="MCK6257804.1"/>
    </source>
</evidence>
<evidence type="ECO:0000313" key="2">
    <source>
        <dbReference type="Proteomes" id="UP001139011"/>
    </source>
</evidence>
<dbReference type="Proteomes" id="UP001139011">
    <property type="component" value="Unassembled WGS sequence"/>
</dbReference>